<evidence type="ECO:0000313" key="3">
    <source>
        <dbReference type="Proteomes" id="UP000033423"/>
    </source>
</evidence>
<keyword evidence="1" id="KW-0812">Transmembrane</keyword>
<reference evidence="2 3" key="1">
    <citation type="submission" date="2015-02" db="EMBL/GenBank/DDBJ databases">
        <title>Single-cell genomics of uncultivated deep-branching MTB reveals a conserved set of magnetosome genes.</title>
        <authorList>
            <person name="Kolinko S."/>
            <person name="Richter M."/>
            <person name="Glockner F.O."/>
            <person name="Brachmann A."/>
            <person name="Schuler D."/>
        </authorList>
    </citation>
    <scope>NUCLEOTIDE SEQUENCE [LARGE SCALE GENOMIC DNA]</scope>
    <source>
        <strain evidence="2">TM-1</strain>
    </source>
</reference>
<keyword evidence="1" id="KW-1133">Transmembrane helix</keyword>
<keyword evidence="3" id="KW-1185">Reference proteome</keyword>
<sequence>MHLHYPESQTIKDHVAHHGVVAVEGVSATGVVVVVAVYGVDYVVCAVVYALKRKRRTHFVAFGGVVKDNVQDHLDVGLVQFTHHVFEFPQLATIFAVCGIRCLWGKEGYGLISPEVLEALTRGWVYAVGVKLFELGNGQQLYGGYTKLLEVWYLFDDPGIGPRGLYL</sequence>
<keyword evidence="1" id="KW-0472">Membrane</keyword>
<evidence type="ECO:0000256" key="1">
    <source>
        <dbReference type="SAM" id="Phobius"/>
    </source>
</evidence>
<dbReference type="Proteomes" id="UP000033423">
    <property type="component" value="Unassembled WGS sequence"/>
</dbReference>
<proteinExistence type="predicted"/>
<evidence type="ECO:0000313" key="2">
    <source>
        <dbReference type="EMBL" id="KJU87725.1"/>
    </source>
</evidence>
<dbReference type="AlphaFoldDB" id="A0A0F3H0Q8"/>
<feature type="transmembrane region" description="Helical" evidence="1">
    <location>
        <begin position="28"/>
        <end position="51"/>
    </location>
</feature>
<comment type="caution">
    <text evidence="2">The sequence shown here is derived from an EMBL/GenBank/DDBJ whole genome shotgun (WGS) entry which is preliminary data.</text>
</comment>
<protein>
    <submittedName>
        <fullName evidence="2">Uncharacterized protein</fullName>
    </submittedName>
</protein>
<dbReference type="AntiFam" id="ANF00082">
    <property type="entry name" value="Shadow ORF (opposite glgX)"/>
</dbReference>
<organism evidence="2 3">
    <name type="scientific">Candidatus Magnetobacterium bavaricum</name>
    <dbReference type="NCBI Taxonomy" id="29290"/>
    <lineage>
        <taxon>Bacteria</taxon>
        <taxon>Pseudomonadati</taxon>
        <taxon>Nitrospirota</taxon>
        <taxon>Thermodesulfovibrionia</taxon>
        <taxon>Thermodesulfovibrionales</taxon>
        <taxon>Candidatus Magnetobacteriaceae</taxon>
        <taxon>Candidatus Magnetobacterium</taxon>
    </lineage>
</organism>
<accession>A0A0F3H0Q8</accession>
<gene>
    <name evidence="2" type="ORF">MBAV_000076</name>
</gene>
<dbReference type="EMBL" id="LACI01000040">
    <property type="protein sequence ID" value="KJU87725.1"/>
    <property type="molecule type" value="Genomic_DNA"/>
</dbReference>
<name>A0A0F3H0Q8_9BACT</name>